<evidence type="ECO:0000256" key="1">
    <source>
        <dbReference type="SAM" id="Phobius"/>
    </source>
</evidence>
<accession>A0A8K0CZ94</accession>
<comment type="caution">
    <text evidence="3">The sequence shown here is derived from an EMBL/GenBank/DDBJ whole genome shotgun (WGS) entry which is preliminary data.</text>
</comment>
<organism evidence="3 4">
    <name type="scientific">Ignelater luminosus</name>
    <name type="common">Cucubano</name>
    <name type="synonym">Pyrophorus luminosus</name>
    <dbReference type="NCBI Taxonomy" id="2038154"/>
    <lineage>
        <taxon>Eukaryota</taxon>
        <taxon>Metazoa</taxon>
        <taxon>Ecdysozoa</taxon>
        <taxon>Arthropoda</taxon>
        <taxon>Hexapoda</taxon>
        <taxon>Insecta</taxon>
        <taxon>Pterygota</taxon>
        <taxon>Neoptera</taxon>
        <taxon>Endopterygota</taxon>
        <taxon>Coleoptera</taxon>
        <taxon>Polyphaga</taxon>
        <taxon>Elateriformia</taxon>
        <taxon>Elateroidea</taxon>
        <taxon>Elateridae</taxon>
        <taxon>Agrypninae</taxon>
        <taxon>Pyrophorini</taxon>
        <taxon>Ignelater</taxon>
    </lineage>
</organism>
<dbReference type="InterPro" id="IPR009688">
    <property type="entry name" value="FAM210A/B-like_dom"/>
</dbReference>
<reference evidence="3" key="1">
    <citation type="submission" date="2019-08" db="EMBL/GenBank/DDBJ databases">
        <title>The genome of the North American firefly Photinus pyralis.</title>
        <authorList>
            <consortium name="Photinus pyralis genome working group"/>
            <person name="Fallon T.R."/>
            <person name="Sander Lower S.E."/>
            <person name="Weng J.-K."/>
        </authorList>
    </citation>
    <scope>NUCLEOTIDE SEQUENCE</scope>
    <source>
        <strain evidence="3">TRF0915ILg1</strain>
        <tissue evidence="3">Whole body</tissue>
    </source>
</reference>
<sequence length="296" mass="32657">MNIRGAILTFSNNYLKQNSLGHSLLQNINAEIHKAVNLQYPAAKAIALPNNLQSAVNEIGHFSPQRTRDINGYIISQRSAKITPIFQIHSKTTFDAQVDSYDCSGVVNLSSSMQSAVPNPFSSKGKSMHLNMPGGQWEQQNKFISNAMQKSHYINLSRKEGTRSFHTLTKRLHSELILLSRTESTSTDSKEPKLSRKDMLKRAVKDYGSTVIVFHVGISLISLGTCYVLVTSGMDMGKLLMPLGISGAVATNTGTFVTAYAIHKVFAPVRISITLAATPFIVRYLRQIGFLKKPKV</sequence>
<feature type="domain" description="DUF1279" evidence="2">
    <location>
        <begin position="199"/>
        <end position="280"/>
    </location>
</feature>
<dbReference type="AlphaFoldDB" id="A0A8K0CZ94"/>
<keyword evidence="1" id="KW-0812">Transmembrane</keyword>
<name>A0A8K0CZ94_IGNLU</name>
<dbReference type="EMBL" id="VTPC01005033">
    <property type="protein sequence ID" value="KAF2896483.1"/>
    <property type="molecule type" value="Genomic_DNA"/>
</dbReference>
<dbReference type="PANTHER" id="PTHR21377">
    <property type="entry name" value="PROTEIN FAM210B, MITOCHONDRIAL"/>
    <property type="match status" value="1"/>
</dbReference>
<keyword evidence="1" id="KW-1133">Transmembrane helix</keyword>
<keyword evidence="4" id="KW-1185">Reference proteome</keyword>
<dbReference type="GO" id="GO:0005739">
    <property type="term" value="C:mitochondrion"/>
    <property type="evidence" value="ECO:0007669"/>
    <property type="project" value="TreeGrafter"/>
</dbReference>
<dbReference type="Pfam" id="PF06916">
    <property type="entry name" value="FAM210A-B_dom"/>
    <property type="match status" value="1"/>
</dbReference>
<feature type="transmembrane region" description="Helical" evidence="1">
    <location>
        <begin position="239"/>
        <end position="261"/>
    </location>
</feature>
<evidence type="ECO:0000313" key="3">
    <source>
        <dbReference type="EMBL" id="KAF2896483.1"/>
    </source>
</evidence>
<gene>
    <name evidence="3" type="ORF">ILUMI_09686</name>
</gene>
<protein>
    <recommendedName>
        <fullName evidence="2">DUF1279 domain-containing protein</fullName>
    </recommendedName>
</protein>
<evidence type="ECO:0000259" key="2">
    <source>
        <dbReference type="Pfam" id="PF06916"/>
    </source>
</evidence>
<proteinExistence type="predicted"/>
<dbReference type="OrthoDB" id="426386at2759"/>
<dbReference type="InterPro" id="IPR045866">
    <property type="entry name" value="FAM210A/B-like"/>
</dbReference>
<dbReference type="Proteomes" id="UP000801492">
    <property type="component" value="Unassembled WGS sequence"/>
</dbReference>
<feature type="transmembrane region" description="Helical" evidence="1">
    <location>
        <begin position="267"/>
        <end position="285"/>
    </location>
</feature>
<evidence type="ECO:0000313" key="4">
    <source>
        <dbReference type="Proteomes" id="UP000801492"/>
    </source>
</evidence>
<feature type="transmembrane region" description="Helical" evidence="1">
    <location>
        <begin position="207"/>
        <end position="230"/>
    </location>
</feature>
<keyword evidence="1" id="KW-0472">Membrane</keyword>
<dbReference type="PANTHER" id="PTHR21377:SF0">
    <property type="entry name" value="PROTEIN FAM210B, MITOCHONDRIAL"/>
    <property type="match status" value="1"/>
</dbReference>